<proteinExistence type="predicted"/>
<protein>
    <recommendedName>
        <fullName evidence="3">GH10 domain-containing protein</fullName>
    </recommendedName>
</protein>
<dbReference type="PANTHER" id="PTHR31490">
    <property type="entry name" value="GLYCOSYL HYDROLASE"/>
    <property type="match status" value="1"/>
</dbReference>
<dbReference type="InterPro" id="IPR017853">
    <property type="entry name" value="GH"/>
</dbReference>
<comment type="caution">
    <text evidence="1">The sequence shown here is derived from an EMBL/GenBank/DDBJ whole genome shotgun (WGS) entry which is preliminary data.</text>
</comment>
<organism evidence="1 2">
    <name type="scientific">Ilex paraguariensis</name>
    <name type="common">yerba mate</name>
    <dbReference type="NCBI Taxonomy" id="185542"/>
    <lineage>
        <taxon>Eukaryota</taxon>
        <taxon>Viridiplantae</taxon>
        <taxon>Streptophyta</taxon>
        <taxon>Embryophyta</taxon>
        <taxon>Tracheophyta</taxon>
        <taxon>Spermatophyta</taxon>
        <taxon>Magnoliopsida</taxon>
        <taxon>eudicotyledons</taxon>
        <taxon>Gunneridae</taxon>
        <taxon>Pentapetalae</taxon>
        <taxon>asterids</taxon>
        <taxon>campanulids</taxon>
        <taxon>Aquifoliales</taxon>
        <taxon>Aquifoliaceae</taxon>
        <taxon>Ilex</taxon>
    </lineage>
</organism>
<dbReference type="PANTHER" id="PTHR31490:SF2">
    <property type="entry name" value="GLYCOSYL HYDROLASE FAMILY 10 PROTEIN"/>
    <property type="match status" value="1"/>
</dbReference>
<dbReference type="EMBL" id="CAUOFW020001447">
    <property type="protein sequence ID" value="CAK9144963.1"/>
    <property type="molecule type" value="Genomic_DNA"/>
</dbReference>
<evidence type="ECO:0008006" key="3">
    <source>
        <dbReference type="Google" id="ProtNLM"/>
    </source>
</evidence>
<evidence type="ECO:0000313" key="1">
    <source>
        <dbReference type="EMBL" id="CAK9144963.1"/>
    </source>
</evidence>
<accession>A0ABC8RJ09</accession>
<keyword evidence="2" id="KW-1185">Reference proteome</keyword>
<evidence type="ECO:0000313" key="2">
    <source>
        <dbReference type="Proteomes" id="UP001642360"/>
    </source>
</evidence>
<reference evidence="1 2" key="1">
    <citation type="submission" date="2024-02" db="EMBL/GenBank/DDBJ databases">
        <authorList>
            <person name="Vignale AGUSTIN F."/>
            <person name="Sosa J E."/>
            <person name="Modenutti C."/>
        </authorList>
    </citation>
    <scope>NUCLEOTIDE SEQUENCE [LARGE SCALE GENOMIC DNA]</scope>
</reference>
<dbReference type="Gene3D" id="3.20.20.80">
    <property type="entry name" value="Glycosidases"/>
    <property type="match status" value="1"/>
</dbReference>
<gene>
    <name evidence="1" type="ORF">ILEXP_LOCUS12749</name>
</gene>
<name>A0ABC8RJ09_9AQUA</name>
<dbReference type="Proteomes" id="UP001642360">
    <property type="component" value="Unassembled WGS sequence"/>
</dbReference>
<dbReference type="AlphaFoldDB" id="A0ABC8RJ09"/>
<dbReference type="SUPFAM" id="SSF51445">
    <property type="entry name" value="(Trans)glycosidases"/>
    <property type="match status" value="1"/>
</dbReference>
<dbReference type="InterPro" id="IPR044846">
    <property type="entry name" value="GH10"/>
</dbReference>
<sequence length="203" mass="23075">MAWLQVHQGKAEVAAMFKTPMHFILAGTVTAQSGCWSMLKVGLAVNTSGPVRLYFELWSYNYKQGLKEERWLLMFKTGYFPFGCAMSKTNPWYQNQWVKLLSPRKPWSSAGRRINSIMTQYSDIIEYMNDGASTPTKYLEKIREIKSNGYNGVLGISLQGHIRTPNLPYMRAAIDQLATARSPIWLTELDVASSPNQDVTDYS</sequence>